<reference evidence="1 2" key="1">
    <citation type="submission" date="2020-10" db="EMBL/GenBank/DDBJ databases">
        <title>Eggerthella sp. nov., isolated from human feces.</title>
        <authorList>
            <person name="Yajun G."/>
        </authorList>
    </citation>
    <scope>NUCLEOTIDE SEQUENCE [LARGE SCALE GENOMIC DNA]</scope>
    <source>
        <strain evidence="1 2">HF-1101</strain>
    </source>
</reference>
<evidence type="ECO:0000313" key="1">
    <source>
        <dbReference type="EMBL" id="QOS68964.1"/>
    </source>
</evidence>
<organism evidence="1 2">
    <name type="scientific">Eggerthella guodeyinii</name>
    <dbReference type="NCBI Taxonomy" id="2690837"/>
    <lineage>
        <taxon>Bacteria</taxon>
        <taxon>Bacillati</taxon>
        <taxon>Actinomycetota</taxon>
        <taxon>Coriobacteriia</taxon>
        <taxon>Eggerthellales</taxon>
        <taxon>Eggerthellaceae</taxon>
        <taxon>Eggerthella</taxon>
    </lineage>
</organism>
<dbReference type="Proteomes" id="UP000478463">
    <property type="component" value="Chromosome"/>
</dbReference>
<name>A0A6L7J051_9ACTN</name>
<gene>
    <name evidence="1" type="ORF">GS424_003685</name>
</gene>
<dbReference type="EMBL" id="CP063310">
    <property type="protein sequence ID" value="QOS68964.1"/>
    <property type="molecule type" value="Genomic_DNA"/>
</dbReference>
<protein>
    <submittedName>
        <fullName evidence="1">Uncharacterized protein</fullName>
    </submittedName>
</protein>
<proteinExistence type="predicted"/>
<sequence length="293" mass="31530">MNPKKSARGVAVAATLAVSLGAGGGLCYAATSYEPTVQGNDAYDNLVDDRNGYPVEGINYTASIANQNADTVAEARALAVTIGSDVEGASPIVVTNSLGKTVKEFSFRTSGDSSYPGNQMSGTLSDGESACWNFEYGYAERDVANGSGVALSMPLNYLLQVVFEDGTTAEFHNVNMNGVRTLNLRHSDDYGVYYVERTTITNHTPDPNLYYEVNLGSYEGGADEFDYHVNSGGRMGELMYTESRGNPWNVGHDPLQAIEDYGVDLPLHGASEGEGITGSYEELFWNGDELAWR</sequence>
<dbReference type="AlphaFoldDB" id="A0A6L7J051"/>
<accession>A0A6L7J051</accession>
<dbReference type="RefSeq" id="WP_160943449.1">
    <property type="nucleotide sequence ID" value="NZ_CP063310.1"/>
</dbReference>
<dbReference type="KEGG" id="egd:GS424_003685"/>
<evidence type="ECO:0000313" key="2">
    <source>
        <dbReference type="Proteomes" id="UP000478463"/>
    </source>
</evidence>